<evidence type="ECO:0000256" key="5">
    <source>
        <dbReference type="ARBA" id="ARBA00022963"/>
    </source>
</evidence>
<dbReference type="InterPro" id="IPR016035">
    <property type="entry name" value="Acyl_Trfase/lysoPLipase"/>
</dbReference>
<dbReference type="CDD" id="cd07199">
    <property type="entry name" value="Pat17_PNPLA8_PNPLA9_like"/>
    <property type="match status" value="1"/>
</dbReference>
<feature type="region of interest" description="Disordered" evidence="9">
    <location>
        <begin position="1"/>
        <end position="29"/>
    </location>
</feature>
<keyword evidence="13" id="KW-1185">Reference proteome</keyword>
<evidence type="ECO:0000256" key="8">
    <source>
        <dbReference type="PROSITE-ProRule" id="PRU01161"/>
    </source>
</evidence>
<dbReference type="GO" id="GO:0046486">
    <property type="term" value="P:glycerolipid metabolic process"/>
    <property type="evidence" value="ECO:0007669"/>
    <property type="project" value="UniProtKB-ARBA"/>
</dbReference>
<dbReference type="GO" id="GO:0016042">
    <property type="term" value="P:lipid catabolic process"/>
    <property type="evidence" value="ECO:0007669"/>
    <property type="project" value="UniProtKB-UniRule"/>
</dbReference>
<proteinExistence type="predicted"/>
<gene>
    <name evidence="12" type="ORF">ANIA_03318</name>
</gene>
<dbReference type="OMA" id="DRHWPCE"/>
<dbReference type="Pfam" id="PF01734">
    <property type="entry name" value="Patatin"/>
    <property type="match status" value="1"/>
</dbReference>
<dbReference type="InterPro" id="IPR002641">
    <property type="entry name" value="PNPLA_dom"/>
</dbReference>
<reference evidence="13" key="1">
    <citation type="journal article" date="2005" name="Nature">
        <title>Sequencing of Aspergillus nidulans and comparative analysis with A. fumigatus and A. oryzae.</title>
        <authorList>
            <person name="Galagan J.E."/>
            <person name="Calvo S.E."/>
            <person name="Cuomo C."/>
            <person name="Ma L.J."/>
            <person name="Wortman J.R."/>
            <person name="Batzoglou S."/>
            <person name="Lee S.I."/>
            <person name="Basturkmen M."/>
            <person name="Spevak C.C."/>
            <person name="Clutterbuck J."/>
            <person name="Kapitonov V."/>
            <person name="Jurka J."/>
            <person name="Scazzocchio C."/>
            <person name="Farman M."/>
            <person name="Butler J."/>
            <person name="Purcell S."/>
            <person name="Harris S."/>
            <person name="Braus G.H."/>
            <person name="Draht O."/>
            <person name="Busch S."/>
            <person name="D'Enfert C."/>
            <person name="Bouchier C."/>
            <person name="Goldman G.H."/>
            <person name="Bell-Pedersen D."/>
            <person name="Griffiths-Jones S."/>
            <person name="Doonan J.H."/>
            <person name="Yu J."/>
            <person name="Vienken K."/>
            <person name="Pain A."/>
            <person name="Freitag M."/>
            <person name="Selker E.U."/>
            <person name="Archer D.B."/>
            <person name="Penalva M.A."/>
            <person name="Oakley B.R."/>
            <person name="Momany M."/>
            <person name="Tanaka T."/>
            <person name="Kumagai T."/>
            <person name="Asai K."/>
            <person name="Machida M."/>
            <person name="Nierman W.C."/>
            <person name="Denning D.W."/>
            <person name="Caddick M."/>
            <person name="Hynes M."/>
            <person name="Paoletti M."/>
            <person name="Fischer R."/>
            <person name="Miller B."/>
            <person name="Dyer P."/>
            <person name="Sachs M.S."/>
            <person name="Osmani S.A."/>
            <person name="Birren B.W."/>
        </authorList>
    </citation>
    <scope>NUCLEOTIDE SEQUENCE [LARGE SCALE GENOMIC DNA]</scope>
    <source>
        <strain evidence="13">FGSC A4 / ATCC 38163 / CBS 112.46 / NRRL 194 / M139</strain>
    </source>
</reference>
<dbReference type="KEGG" id="ani:ANIA_03318"/>
<feature type="short sequence motif" description="GXGXXG" evidence="8">
    <location>
        <begin position="858"/>
        <end position="863"/>
    </location>
</feature>
<organism evidence="12 13">
    <name type="scientific">Emericella nidulans (strain FGSC A4 / ATCC 38163 / CBS 112.46 / NRRL 194 / M139)</name>
    <name type="common">Aspergillus nidulans</name>
    <dbReference type="NCBI Taxonomy" id="227321"/>
    <lineage>
        <taxon>Eukaryota</taxon>
        <taxon>Fungi</taxon>
        <taxon>Dikarya</taxon>
        <taxon>Ascomycota</taxon>
        <taxon>Pezizomycotina</taxon>
        <taxon>Eurotiomycetes</taxon>
        <taxon>Eurotiomycetidae</taxon>
        <taxon>Eurotiales</taxon>
        <taxon>Aspergillaceae</taxon>
        <taxon>Aspergillus</taxon>
        <taxon>Aspergillus subgen. Nidulantes</taxon>
    </lineage>
</organism>
<feature type="domain" description="RING-type" evidence="10">
    <location>
        <begin position="774"/>
        <end position="818"/>
    </location>
</feature>
<dbReference type="eggNOG" id="KOG4231">
    <property type="taxonomic scope" value="Eukaryota"/>
</dbReference>
<dbReference type="InParanoid" id="Q5B812"/>
<name>Q5B812_EMENI</name>
<feature type="active site" description="Nucleophile" evidence="8">
    <location>
        <position position="894"/>
    </location>
</feature>
<keyword evidence="3 8" id="KW-0378">Hydrolase</keyword>
<dbReference type="SUPFAM" id="SSF52540">
    <property type="entry name" value="P-loop containing nucleoside triphosphate hydrolases"/>
    <property type="match status" value="1"/>
</dbReference>
<dbReference type="RefSeq" id="XP_660922.1">
    <property type="nucleotide sequence ID" value="XM_655830.1"/>
</dbReference>
<dbReference type="GO" id="GO:0047499">
    <property type="term" value="F:calcium-independent phospholipase A2 activity"/>
    <property type="evidence" value="ECO:0000318"/>
    <property type="project" value="GO_Central"/>
</dbReference>
<dbReference type="GO" id="GO:0016020">
    <property type="term" value="C:membrane"/>
    <property type="evidence" value="ECO:0000318"/>
    <property type="project" value="GO_Central"/>
</dbReference>
<dbReference type="GO" id="GO:0008270">
    <property type="term" value="F:zinc ion binding"/>
    <property type="evidence" value="ECO:0007669"/>
    <property type="project" value="UniProtKB-KW"/>
</dbReference>
<dbReference type="PANTHER" id="PTHR24185">
    <property type="entry name" value="CALCIUM-INDEPENDENT PHOSPHOLIPASE A2-GAMMA"/>
    <property type="match status" value="1"/>
</dbReference>
<dbReference type="Gene3D" id="3.40.1090.10">
    <property type="entry name" value="Cytosolic phospholipase A2 catalytic domain"/>
    <property type="match status" value="1"/>
</dbReference>
<dbReference type="InterPro" id="IPR017907">
    <property type="entry name" value="Znf_RING_CS"/>
</dbReference>
<dbReference type="GO" id="GO:0019369">
    <property type="term" value="P:arachidonate metabolic process"/>
    <property type="evidence" value="ECO:0000318"/>
    <property type="project" value="GO_Central"/>
</dbReference>
<evidence type="ECO:0000256" key="1">
    <source>
        <dbReference type="ARBA" id="ARBA00022723"/>
    </source>
</evidence>
<accession>C8VHY1</accession>
<feature type="short sequence motif" description="GXSXG" evidence="8">
    <location>
        <begin position="892"/>
        <end position="896"/>
    </location>
</feature>
<evidence type="ECO:0000256" key="6">
    <source>
        <dbReference type="ARBA" id="ARBA00023098"/>
    </source>
</evidence>
<feature type="region of interest" description="Disordered" evidence="9">
    <location>
        <begin position="1476"/>
        <end position="1557"/>
    </location>
</feature>
<dbReference type="SUPFAM" id="SSF52151">
    <property type="entry name" value="FabD/lysophospholipase-like"/>
    <property type="match status" value="1"/>
</dbReference>
<protein>
    <submittedName>
        <fullName evidence="12">Patatin-like serine hydrolase, putative (AFU_orthologue AFUA_8G06310)</fullName>
    </submittedName>
</protein>
<dbReference type="Proteomes" id="UP000000560">
    <property type="component" value="Chromosome VI"/>
</dbReference>
<evidence type="ECO:0000256" key="7">
    <source>
        <dbReference type="PROSITE-ProRule" id="PRU00175"/>
    </source>
</evidence>
<evidence type="ECO:0000259" key="10">
    <source>
        <dbReference type="PROSITE" id="PS50089"/>
    </source>
</evidence>
<evidence type="ECO:0000256" key="9">
    <source>
        <dbReference type="SAM" id="MobiDB-lite"/>
    </source>
</evidence>
<feature type="short sequence motif" description="DGA/G" evidence="8">
    <location>
        <begin position="1056"/>
        <end position="1058"/>
    </location>
</feature>
<dbReference type="PANTHER" id="PTHR24185:SF1">
    <property type="entry name" value="CALCIUM-INDEPENDENT PHOSPHOLIPASE A2-GAMMA"/>
    <property type="match status" value="1"/>
</dbReference>
<evidence type="ECO:0000256" key="3">
    <source>
        <dbReference type="ARBA" id="ARBA00022801"/>
    </source>
</evidence>
<sequence>MAPRQNPVALGGRPPVEPGDTTLEDGRNSAFDSLSIFEDTQEDALIELSSVDSNEWVAPRRTLQHFPEDSTGPRVQRYQQGYSLLDVDDIVMVPPNFHDSREATTSNGAPMQRSTSPLLSLFTETSELEGYGDAGSSNLGPSTYPEPEERCYCGSLPASDMRCYFCYPCGHVFCDRCWGRSPPHVRKRVQGGIPHEKTDPRLAKIIEQTLEVELDEKQQSWMHLKDENSSWFGTMRDDDDDMVFHDHGRFADLMAEMSARKRQVRYPGLVSFVGQTGAGKSTVVKLLIEVRETFRPCLSADNPSTQLQSISHPETRVPVVGSATNQELPTSGDVHLYSDPVSWATETPILYADCEGLDGGEREPLGVKIRKVGRRIANHAVPDHFEIKARHNTTTRDLLWATTEKTKSREYIVRNLYPRLLYTFSDTIVFVTKNPRVVENVIDQLIDWATAALEKSSNQPVLPHAIIVLNAAENSTDPRLWDIDESTDHLMESMNEAIMRNHNLRARVRFWVPRQRRITSMRELLLSYYSDIRVVRVPERGRPKLINQQIERLYEEVKIACRKSREAKHKLRMLLNSDELQPYLQYAFDHFSRDLEMPFDFVQASFANSPIPSDFGGNILKLAINILDVWSDCLDGPAIFRELSYIIASATMLDSARRKTLGPAESVFREYLDHFDDALDDFCDRHWPCEYLRSGRVIAIADYESSFSADGFRTTFRSMIFANLDALLRKLGDATFNAANRELEEAAAIHRDLVLMQFFHHLGGPSKFISHTVCYTCLVEPPEHLLPCGHVLCTPCIKAFGVNRVKNVYEMVACPMHRDRTRQLSHDPVTLRKGQFPEFWSISIKPHGAGTRILSLDGGGVRGIVELTILQQIEKALGQGLYIQDFFDLIVGTSTGGIIALGLGAHGLSVQDSIYNFRRLCKKAFTRRKGAGIPVLERIITASNHSKFETKPLEDALRSIYGDTKLFGGSRGNMEEPLCLRRLTKVAVTTTTTAASVVVLANYNRHGSTENQSYRFYRSEKPESEMKVWESARATSAAPRIFKPFFHNASGQEYQDGAIYHNNPIDVAYREQKLIWPDMADSHPDIVLSIGTGYNPNSQTRDTHLSRPGSRGMISYVMGLAKIAMDHIHSSLDSERTWRVFLERTHPPSRFLDRYVRANLALDNDPPSLDNVEMIDTLSEMTRSRFTKDISFIQSISDRLVASSFYFEQSSSAMGADNGDGTFTINGHILSRFPPGSSQIHSLGEAFHRRSRNIFNRGSGGHQPYFVVRERRREREGKLLVISEDVIQSMITHGKFSMRKIQLRVAERMAETEICLCLDGDRAQPTLYPISGFPKCMLEADMTSPSIKAKFSQRLSRSRSSQSRTREQWHGLLSRGQTHPLNPIDHYTDPSYQYPGDETYHGLQSLSERFSTARTDFDPFEELVLEGVPGSFPEGTPVSRSAASLSAPPIFSSLTTQPYIPPPNLFDQPLVYRQASARGQEPVRRSLHRQSQPDLSRPVEPPIPEQPGPILRPSSEGPSPDPLQVDMGSRNEPEPGSRPPNPVQASSGPPDPAGSADLFGNLRALLREELQGHARDAAERQNVFETAIRQDFERFQREIQRQMHNQNQHHIEHRQQDVHMSGGNDCPPYEQENDEFYVREIKRHRFSRDQRQPSVRGGSNGFRQPSERQRMPPPLDDN</sequence>
<keyword evidence="6 8" id="KW-0443">Lipid metabolism</keyword>
<keyword evidence="5 8" id="KW-0442">Lipid degradation</keyword>
<dbReference type="OrthoDB" id="194358at2759"/>
<evidence type="ECO:0000313" key="13">
    <source>
        <dbReference type="Proteomes" id="UP000000560"/>
    </source>
</evidence>
<keyword evidence="2 7" id="KW-0863">Zinc-finger</keyword>
<accession>Q5B812</accession>
<dbReference type="InterPro" id="IPR027417">
    <property type="entry name" value="P-loop_NTPase"/>
</dbReference>
<evidence type="ECO:0000256" key="4">
    <source>
        <dbReference type="ARBA" id="ARBA00022833"/>
    </source>
</evidence>
<dbReference type="HOGENOM" id="CLU_003059_2_1_1"/>
<evidence type="ECO:0000256" key="2">
    <source>
        <dbReference type="ARBA" id="ARBA00022771"/>
    </source>
</evidence>
<dbReference type="InterPro" id="IPR001841">
    <property type="entry name" value="Znf_RING"/>
</dbReference>
<reference evidence="13" key="2">
    <citation type="journal article" date="2009" name="Fungal Genet. Biol.">
        <title>The 2008 update of the Aspergillus nidulans genome annotation: a community effort.</title>
        <authorList>
            <person name="Wortman J.R."/>
            <person name="Gilsenan J.M."/>
            <person name="Joardar V."/>
            <person name="Deegan J."/>
            <person name="Clutterbuck J."/>
            <person name="Andersen M.R."/>
            <person name="Archer D."/>
            <person name="Bencina M."/>
            <person name="Braus G."/>
            <person name="Coutinho P."/>
            <person name="von Dohren H."/>
            <person name="Doonan J."/>
            <person name="Driessen A.J."/>
            <person name="Durek P."/>
            <person name="Espeso E."/>
            <person name="Fekete E."/>
            <person name="Flipphi M."/>
            <person name="Estrada C.G."/>
            <person name="Geysens S."/>
            <person name="Goldman G."/>
            <person name="de Groot P.W."/>
            <person name="Hansen K."/>
            <person name="Harris S.D."/>
            <person name="Heinekamp T."/>
            <person name="Helmstaedt K."/>
            <person name="Henrissat B."/>
            <person name="Hofmann G."/>
            <person name="Homan T."/>
            <person name="Horio T."/>
            <person name="Horiuchi H."/>
            <person name="James S."/>
            <person name="Jones M."/>
            <person name="Karaffa L."/>
            <person name="Karanyi Z."/>
            <person name="Kato M."/>
            <person name="Keller N."/>
            <person name="Kelly D.E."/>
            <person name="Kiel J.A."/>
            <person name="Kim J.M."/>
            <person name="van der Klei I.J."/>
            <person name="Klis F.M."/>
            <person name="Kovalchuk A."/>
            <person name="Krasevec N."/>
            <person name="Kubicek C.P."/>
            <person name="Liu B."/>
            <person name="Maccabe A."/>
            <person name="Meyer V."/>
            <person name="Mirabito P."/>
            <person name="Miskei M."/>
            <person name="Mos M."/>
            <person name="Mullins J."/>
            <person name="Nelson D.R."/>
            <person name="Nielsen J."/>
            <person name="Oakley B.R."/>
            <person name="Osmani S.A."/>
            <person name="Pakula T."/>
            <person name="Paszewski A."/>
            <person name="Paulsen I."/>
            <person name="Pilsyk S."/>
            <person name="Pocsi I."/>
            <person name="Punt P.J."/>
            <person name="Ram A.F."/>
            <person name="Ren Q."/>
            <person name="Robellet X."/>
            <person name="Robson G."/>
            <person name="Seiboth B."/>
            <person name="van Solingen P."/>
            <person name="Specht T."/>
            <person name="Sun J."/>
            <person name="Taheri-Talesh N."/>
            <person name="Takeshita N."/>
            <person name="Ussery D."/>
            <person name="vanKuyk P.A."/>
            <person name="Visser H."/>
            <person name="van de Vondervoort P.J."/>
            <person name="de Vries R.P."/>
            <person name="Walton J."/>
            <person name="Xiang X."/>
            <person name="Xiong Y."/>
            <person name="Zeng A.P."/>
            <person name="Brandt B.W."/>
            <person name="Cornell M.J."/>
            <person name="van den Hondel C.A."/>
            <person name="Visser J."/>
            <person name="Oliver S.G."/>
            <person name="Turner G."/>
        </authorList>
    </citation>
    <scope>GENOME REANNOTATION</scope>
    <source>
        <strain evidence="13">FGSC A4 / ATCC 38163 / CBS 112.46 / NRRL 194 / M139</strain>
    </source>
</reference>
<dbReference type="PROSITE" id="PS50089">
    <property type="entry name" value="ZF_RING_2"/>
    <property type="match status" value="1"/>
</dbReference>
<feature type="active site" description="Proton acceptor" evidence="8">
    <location>
        <position position="1056"/>
    </location>
</feature>
<dbReference type="PROSITE" id="PS51635">
    <property type="entry name" value="PNPLA"/>
    <property type="match status" value="1"/>
</dbReference>
<keyword evidence="1" id="KW-0479">Metal-binding</keyword>
<dbReference type="EMBL" id="BN001306">
    <property type="protein sequence ID" value="CBF82965.1"/>
    <property type="molecule type" value="Genomic_DNA"/>
</dbReference>
<dbReference type="GeneID" id="2874107"/>
<dbReference type="PROSITE" id="PS00518">
    <property type="entry name" value="ZF_RING_1"/>
    <property type="match status" value="1"/>
</dbReference>
<evidence type="ECO:0000259" key="11">
    <source>
        <dbReference type="PROSITE" id="PS51635"/>
    </source>
</evidence>
<feature type="region of interest" description="Disordered" evidence="9">
    <location>
        <begin position="1603"/>
        <end position="1678"/>
    </location>
</feature>
<feature type="domain" description="PNPLA" evidence="11">
    <location>
        <begin position="854"/>
        <end position="1069"/>
    </location>
</feature>
<keyword evidence="4" id="KW-0862">Zinc</keyword>
<dbReference type="STRING" id="227321.Q5B812"/>
<evidence type="ECO:0000313" key="12">
    <source>
        <dbReference type="EMBL" id="CBF82965.1"/>
    </source>
</evidence>